<evidence type="ECO:0000259" key="16">
    <source>
        <dbReference type="Pfam" id="PF00275"/>
    </source>
</evidence>
<dbReference type="PANTHER" id="PTHR43783:SF1">
    <property type="entry name" value="UDP-N-ACETYLGLUCOSAMINE 1-CARBOXYVINYLTRANSFERASE"/>
    <property type="match status" value="1"/>
</dbReference>
<dbReference type="GO" id="GO:0008760">
    <property type="term" value="F:UDP-N-acetylglucosamine 1-carboxyvinyltransferase activity"/>
    <property type="evidence" value="ECO:0007669"/>
    <property type="project" value="UniProtKB-EC"/>
</dbReference>
<dbReference type="InterPro" id="IPR001986">
    <property type="entry name" value="Enolpyruvate_Tfrase_dom"/>
</dbReference>
<dbReference type="Gene3D" id="3.65.10.10">
    <property type="entry name" value="Enolpyruvate transferase domain"/>
    <property type="match status" value="1"/>
</dbReference>
<evidence type="ECO:0000256" key="13">
    <source>
        <dbReference type="ARBA" id="ARBA00042443"/>
    </source>
</evidence>
<comment type="pathway">
    <text evidence="2">Cell wall biogenesis; peptidoglycan biosynthesis.</text>
</comment>
<keyword evidence="5" id="KW-0808">Transferase</keyword>
<evidence type="ECO:0000256" key="14">
    <source>
        <dbReference type="ARBA" id="ARBA00042842"/>
    </source>
</evidence>
<keyword evidence="3" id="KW-0963">Cytoplasm</keyword>
<dbReference type="AlphaFoldDB" id="X0YZP5"/>
<dbReference type="EMBL" id="BART01005173">
    <property type="protein sequence ID" value="GAG62075.1"/>
    <property type="molecule type" value="Genomic_DNA"/>
</dbReference>
<keyword evidence="8" id="KW-0131">Cell cycle</keyword>
<feature type="non-terminal residue" evidence="17">
    <location>
        <position position="1"/>
    </location>
</feature>
<dbReference type="GO" id="GO:0051301">
    <property type="term" value="P:cell division"/>
    <property type="evidence" value="ECO:0007669"/>
    <property type="project" value="UniProtKB-KW"/>
</dbReference>
<dbReference type="GO" id="GO:0008360">
    <property type="term" value="P:regulation of cell shape"/>
    <property type="evidence" value="ECO:0007669"/>
    <property type="project" value="UniProtKB-KW"/>
</dbReference>
<dbReference type="InterPro" id="IPR013792">
    <property type="entry name" value="RNA3'P_cycl/enolpyr_Trfase_a/b"/>
</dbReference>
<evidence type="ECO:0000256" key="4">
    <source>
        <dbReference type="ARBA" id="ARBA00022618"/>
    </source>
</evidence>
<keyword evidence="6" id="KW-0133">Cell shape</keyword>
<dbReference type="GO" id="GO:0009252">
    <property type="term" value="P:peptidoglycan biosynthetic process"/>
    <property type="evidence" value="ECO:0007669"/>
    <property type="project" value="UniProtKB-KW"/>
</dbReference>
<keyword evidence="4" id="KW-0132">Cell division</keyword>
<evidence type="ECO:0000256" key="7">
    <source>
        <dbReference type="ARBA" id="ARBA00022984"/>
    </source>
</evidence>
<dbReference type="GO" id="GO:0071555">
    <property type="term" value="P:cell wall organization"/>
    <property type="evidence" value="ECO:0007669"/>
    <property type="project" value="UniProtKB-KW"/>
</dbReference>
<comment type="similarity">
    <text evidence="10">Belongs to the EPSP synthase family. MurA subfamily.</text>
</comment>
<comment type="subcellular location">
    <subcellularLocation>
        <location evidence="1">Cytoplasm</location>
    </subcellularLocation>
</comment>
<evidence type="ECO:0000256" key="6">
    <source>
        <dbReference type="ARBA" id="ARBA00022960"/>
    </source>
</evidence>
<evidence type="ECO:0000313" key="17">
    <source>
        <dbReference type="EMBL" id="GAG62075.1"/>
    </source>
</evidence>
<comment type="catalytic activity">
    <reaction evidence="15">
        <text>phosphoenolpyruvate + UDP-N-acetyl-alpha-D-glucosamine = UDP-N-acetyl-3-O-(1-carboxyvinyl)-alpha-D-glucosamine + phosphate</text>
        <dbReference type="Rhea" id="RHEA:18681"/>
        <dbReference type="ChEBI" id="CHEBI:43474"/>
        <dbReference type="ChEBI" id="CHEBI:57705"/>
        <dbReference type="ChEBI" id="CHEBI:58702"/>
        <dbReference type="ChEBI" id="CHEBI:68483"/>
        <dbReference type="EC" id="2.5.1.7"/>
    </reaction>
</comment>
<evidence type="ECO:0000256" key="2">
    <source>
        <dbReference type="ARBA" id="ARBA00004752"/>
    </source>
</evidence>
<evidence type="ECO:0000256" key="8">
    <source>
        <dbReference type="ARBA" id="ARBA00023306"/>
    </source>
</evidence>
<protein>
    <recommendedName>
        <fullName evidence="12">UDP-N-acetylglucosamine 1-carboxyvinyltransferase</fullName>
        <ecNumber evidence="11">2.5.1.7</ecNumber>
    </recommendedName>
    <alternativeName>
        <fullName evidence="13">Enoylpyruvate transferase</fullName>
    </alternativeName>
    <alternativeName>
        <fullName evidence="14">UDP-N-acetylglucosamine enolpyruvyl transferase</fullName>
    </alternativeName>
</protein>
<comment type="caution">
    <text evidence="17">The sequence shown here is derived from an EMBL/GenBank/DDBJ whole genome shotgun (WGS) entry which is preliminary data.</text>
</comment>
<reference evidence="17" key="1">
    <citation type="journal article" date="2014" name="Front. Microbiol.">
        <title>High frequency of phylogenetically diverse reductive dehalogenase-homologous genes in deep subseafloor sedimentary metagenomes.</title>
        <authorList>
            <person name="Kawai M."/>
            <person name="Futagami T."/>
            <person name="Toyoda A."/>
            <person name="Takaki Y."/>
            <person name="Nishi S."/>
            <person name="Hori S."/>
            <person name="Arai W."/>
            <person name="Tsubouchi T."/>
            <person name="Morono Y."/>
            <person name="Uchiyama I."/>
            <person name="Ito T."/>
            <person name="Fujiyama A."/>
            <person name="Inagaki F."/>
            <person name="Takami H."/>
        </authorList>
    </citation>
    <scope>NUCLEOTIDE SEQUENCE</scope>
    <source>
        <strain evidence="17">Expedition CK06-06</strain>
    </source>
</reference>
<dbReference type="InterPro" id="IPR036968">
    <property type="entry name" value="Enolpyruvate_Tfrase_sf"/>
</dbReference>
<gene>
    <name evidence="17" type="ORF">S01H4_12268</name>
</gene>
<evidence type="ECO:0000256" key="3">
    <source>
        <dbReference type="ARBA" id="ARBA00022490"/>
    </source>
</evidence>
<evidence type="ECO:0000256" key="10">
    <source>
        <dbReference type="ARBA" id="ARBA00038367"/>
    </source>
</evidence>
<keyword evidence="9" id="KW-0961">Cell wall biogenesis/degradation</keyword>
<dbReference type="SUPFAM" id="SSF55205">
    <property type="entry name" value="EPT/RTPC-like"/>
    <property type="match status" value="1"/>
</dbReference>
<feature type="domain" description="Enolpyruvate transferase" evidence="16">
    <location>
        <begin position="4"/>
        <end position="47"/>
    </location>
</feature>
<evidence type="ECO:0000256" key="12">
    <source>
        <dbReference type="ARBA" id="ARBA00039754"/>
    </source>
</evidence>
<dbReference type="InterPro" id="IPR050068">
    <property type="entry name" value="MurA_subfamily"/>
</dbReference>
<organism evidence="17">
    <name type="scientific">marine sediment metagenome</name>
    <dbReference type="NCBI Taxonomy" id="412755"/>
    <lineage>
        <taxon>unclassified sequences</taxon>
        <taxon>metagenomes</taxon>
        <taxon>ecological metagenomes</taxon>
    </lineage>
</organism>
<proteinExistence type="inferred from homology"/>
<evidence type="ECO:0000256" key="9">
    <source>
        <dbReference type="ARBA" id="ARBA00023316"/>
    </source>
</evidence>
<name>X0YZP5_9ZZZZ</name>
<dbReference type="EC" id="2.5.1.7" evidence="11"/>
<dbReference type="Pfam" id="PF00275">
    <property type="entry name" value="EPSP_synthase"/>
    <property type="match status" value="1"/>
</dbReference>
<keyword evidence="7" id="KW-0573">Peptidoglycan synthesis</keyword>
<evidence type="ECO:0000256" key="1">
    <source>
        <dbReference type="ARBA" id="ARBA00004496"/>
    </source>
</evidence>
<dbReference type="GO" id="GO:0005737">
    <property type="term" value="C:cytoplasm"/>
    <property type="evidence" value="ECO:0007669"/>
    <property type="project" value="UniProtKB-SubCell"/>
</dbReference>
<accession>X0YZP5</accession>
<sequence>PTKLYSETLESPDIRAGMSLLLAALAAEGTSIIRNVGQIERGYERVDGKLRALGARIERISEGQDGLYH</sequence>
<dbReference type="PANTHER" id="PTHR43783">
    <property type="entry name" value="UDP-N-ACETYLGLUCOSAMINE 1-CARBOXYVINYLTRANSFERASE"/>
    <property type="match status" value="1"/>
</dbReference>
<evidence type="ECO:0000256" key="5">
    <source>
        <dbReference type="ARBA" id="ARBA00022679"/>
    </source>
</evidence>
<evidence type="ECO:0000256" key="11">
    <source>
        <dbReference type="ARBA" id="ARBA00039108"/>
    </source>
</evidence>
<evidence type="ECO:0000256" key="15">
    <source>
        <dbReference type="ARBA" id="ARBA00047527"/>
    </source>
</evidence>